<reference evidence="2" key="1">
    <citation type="submission" date="2015-05" db="EMBL/GenBank/DDBJ databases">
        <authorList>
            <person name="Urmite Genomes"/>
        </authorList>
    </citation>
    <scope>NUCLEOTIDE SEQUENCE [LARGE SCALE GENOMIC DNA]</scope>
    <source>
        <strain evidence="2">LF1</strain>
    </source>
</reference>
<evidence type="ECO:0000313" key="1">
    <source>
        <dbReference type="EMBL" id="CRK80271.1"/>
    </source>
</evidence>
<dbReference type="STRING" id="1499688.BN000_00152"/>
<dbReference type="RefSeq" id="WP_090629551.1">
    <property type="nucleotide sequence ID" value="NZ_CVRB01000001.1"/>
</dbReference>
<sequence>MPDLQNYQTYFHLLSNECEMESILQSFIERQRAFLKDKEIGSWKDINVVDEDYLVFAEDRVRQFAQFQNDQGAIIDPYDQNEREYSTASYVKAGSILLKEERCNDLKESIFKAMDWSCYCLGTNKVPDDHSDFTTHMLMKALRNLTSFASEKQIEKWKSYLRNIEPEETYTQVERNYPVDQTRNWTTYAMHGEMMRYRDKLTDYTTFIEKYLPAQLKRFTSEGLYRDPNLPAAYDLAARDQLNGLLEEGYNGIHAALLNKLLRRGAKTMLLMQSSTGEVSFGGRSNQLIWNELTFSHICESEASMYQRFGNPEWASIFKRAAHRAFNSISRWINEVEEFKLFKNSFPTEKREGWEFYAFYSTYSLYAAQIAASCYEAANHQIEEAPAPCDIGGYIVSIPSFHRIFTTSGYELGNYHLGFDTNAQMGHDATGLVRFHKKNIPSELALSVGIPTKTLEIPWYFFSARSQIPSPKYPVAIGPMWCDEHGTWHRLANYGRRNHEIFHRINEKGEPLNGERQFWKTSVEDVVHTKDSLEFSIRYFVNSDDGRKIEREEITVSGANMEETQQRALADILPRPENDSCIEIKETYCIRSEGVTITWTLTPSKSGELTAIGITVPLLVTNGKVNSQINQAANRVSVSYLDHQYIVEDQSNNPFAELRIYPGLMPNRNGYYRTAQFTSLNSDSIRLHFQLV</sequence>
<proteinExistence type="predicted"/>
<evidence type="ECO:0000313" key="2">
    <source>
        <dbReference type="Proteomes" id="UP000199087"/>
    </source>
</evidence>
<organism evidence="1 2">
    <name type="scientific">Neobacillus massiliamazoniensis</name>
    <dbReference type="NCBI Taxonomy" id="1499688"/>
    <lineage>
        <taxon>Bacteria</taxon>
        <taxon>Bacillati</taxon>
        <taxon>Bacillota</taxon>
        <taxon>Bacilli</taxon>
        <taxon>Bacillales</taxon>
        <taxon>Bacillaceae</taxon>
        <taxon>Neobacillus</taxon>
    </lineage>
</organism>
<dbReference type="Proteomes" id="UP000199087">
    <property type="component" value="Unassembled WGS sequence"/>
</dbReference>
<name>A0A0U1NQE5_9BACI</name>
<dbReference type="EMBL" id="CVRB01000001">
    <property type="protein sequence ID" value="CRK80271.1"/>
    <property type="molecule type" value="Genomic_DNA"/>
</dbReference>
<protein>
    <submittedName>
        <fullName evidence="1">Uncharacterized protein</fullName>
    </submittedName>
</protein>
<gene>
    <name evidence="1" type="ORF">BN000_00152</name>
</gene>
<dbReference type="AlphaFoldDB" id="A0A0U1NQE5"/>
<keyword evidence="2" id="KW-1185">Reference proteome</keyword>
<accession>A0A0U1NQE5</accession>
<dbReference type="OrthoDB" id="178826at2"/>